<dbReference type="GO" id="GO:0016787">
    <property type="term" value="F:hydrolase activity"/>
    <property type="evidence" value="ECO:0007669"/>
    <property type="project" value="UniProtKB-KW"/>
</dbReference>
<reference evidence="1" key="1">
    <citation type="submission" date="2020-02" db="EMBL/GenBank/DDBJ databases">
        <authorList>
            <person name="Shen X.-R."/>
            <person name="Zhang Y.-X."/>
        </authorList>
    </citation>
    <scope>NUCLEOTIDE SEQUENCE</scope>
    <source>
        <strain evidence="1">SYP-B3998</strain>
    </source>
</reference>
<comment type="caution">
    <text evidence="1">The sequence shown here is derived from an EMBL/GenBank/DDBJ whole genome shotgun (WGS) entry which is preliminary data.</text>
</comment>
<organism evidence="1">
    <name type="scientific">Paenibacillus sp. SYP-B3998</name>
    <dbReference type="NCBI Taxonomy" id="2678564"/>
    <lineage>
        <taxon>Bacteria</taxon>
        <taxon>Bacillati</taxon>
        <taxon>Bacillota</taxon>
        <taxon>Bacilli</taxon>
        <taxon>Bacillales</taxon>
        <taxon>Paenibacillaceae</taxon>
        <taxon>Paenibacillus</taxon>
    </lineage>
</organism>
<dbReference type="Gene3D" id="3.40.710.10">
    <property type="entry name" value="DD-peptidase/beta-lactamase superfamily"/>
    <property type="match status" value="1"/>
</dbReference>
<evidence type="ECO:0000313" key="1">
    <source>
        <dbReference type="EMBL" id="NEW06740.1"/>
    </source>
</evidence>
<sequence length="46" mass="5178">MAFLYGPCTNRNLDYQPGEEYLYATVDYDVLGLIIERVTGQSDEGS</sequence>
<accession>A0A6G3ZXD3</accession>
<keyword evidence="1" id="KW-0378">Hydrolase</keyword>
<name>A0A6G3ZXD3_9BACL</name>
<gene>
    <name evidence="1" type="ORF">GK047_12015</name>
</gene>
<dbReference type="EMBL" id="JAAIKC010000003">
    <property type="protein sequence ID" value="NEW06740.1"/>
    <property type="molecule type" value="Genomic_DNA"/>
</dbReference>
<dbReference type="SUPFAM" id="SSF56601">
    <property type="entry name" value="beta-lactamase/transpeptidase-like"/>
    <property type="match status" value="1"/>
</dbReference>
<proteinExistence type="predicted"/>
<dbReference type="AlphaFoldDB" id="A0A6G3ZXD3"/>
<dbReference type="InterPro" id="IPR012338">
    <property type="entry name" value="Beta-lactam/transpept-like"/>
</dbReference>
<protein>
    <submittedName>
        <fullName evidence="1">Serine hydrolase</fullName>
    </submittedName>
</protein>